<dbReference type="GO" id="GO:0015165">
    <property type="term" value="F:pyrimidine nucleotide-sugar transmembrane transporter activity"/>
    <property type="evidence" value="ECO:0007669"/>
    <property type="project" value="InterPro"/>
</dbReference>
<feature type="transmembrane region" description="Helical" evidence="6">
    <location>
        <begin position="125"/>
        <end position="146"/>
    </location>
</feature>
<reference evidence="7 8" key="1">
    <citation type="submission" date="2017-12" db="EMBL/GenBank/DDBJ databases">
        <title>Sequencing, de novo assembly and annotation of complete genome of a new Thraustochytrid species, strain FCC1311.</title>
        <authorList>
            <person name="Sedici K."/>
            <person name="Godart F."/>
            <person name="Aiese Cigliano R."/>
            <person name="Sanseverino W."/>
            <person name="Barakat M."/>
            <person name="Ortet P."/>
            <person name="Marechal E."/>
            <person name="Cagnac O."/>
            <person name="Amato A."/>
        </authorList>
    </citation>
    <scope>NUCLEOTIDE SEQUENCE [LARGE SCALE GENOMIC DNA]</scope>
</reference>
<feature type="transmembrane region" description="Helical" evidence="6">
    <location>
        <begin position="98"/>
        <end position="119"/>
    </location>
</feature>
<feature type="transmembrane region" description="Helical" evidence="6">
    <location>
        <begin position="323"/>
        <end position="340"/>
    </location>
</feature>
<feature type="transmembrane region" description="Helical" evidence="6">
    <location>
        <begin position="21"/>
        <end position="45"/>
    </location>
</feature>
<dbReference type="EMBL" id="BEYU01000139">
    <property type="protein sequence ID" value="GBG33021.1"/>
    <property type="molecule type" value="Genomic_DNA"/>
</dbReference>
<dbReference type="AlphaFoldDB" id="A0A2R5GX83"/>
<gene>
    <name evidence="7" type="ORF">FCC1311_092452</name>
</gene>
<dbReference type="SUPFAM" id="SSF103481">
    <property type="entry name" value="Multidrug resistance efflux transporter EmrE"/>
    <property type="match status" value="1"/>
</dbReference>
<name>A0A2R5GX83_9STRA</name>
<dbReference type="NCBIfam" id="TIGR00803">
    <property type="entry name" value="nst"/>
    <property type="match status" value="1"/>
</dbReference>
<dbReference type="InParanoid" id="A0A2R5GX83"/>
<evidence type="ECO:0000256" key="2">
    <source>
        <dbReference type="ARBA" id="ARBA00022692"/>
    </source>
</evidence>
<dbReference type="Pfam" id="PF04142">
    <property type="entry name" value="Nuc_sug_transp"/>
    <property type="match status" value="1"/>
</dbReference>
<evidence type="ECO:0000256" key="3">
    <source>
        <dbReference type="ARBA" id="ARBA00022989"/>
    </source>
</evidence>
<dbReference type="Proteomes" id="UP000241890">
    <property type="component" value="Unassembled WGS sequence"/>
</dbReference>
<keyword evidence="3 6" id="KW-1133">Transmembrane helix</keyword>
<comment type="subcellular location">
    <subcellularLocation>
        <location evidence="1">Membrane</location>
        <topology evidence="1">Multi-pass membrane protein</topology>
    </subcellularLocation>
</comment>
<evidence type="ECO:0000313" key="8">
    <source>
        <dbReference type="Proteomes" id="UP000241890"/>
    </source>
</evidence>
<keyword evidence="8" id="KW-1185">Reference proteome</keyword>
<dbReference type="InterPro" id="IPR007271">
    <property type="entry name" value="Nuc_sug_transpt"/>
</dbReference>
<proteinExistence type="predicted"/>
<dbReference type="OrthoDB" id="408493at2759"/>
<sequence length="420" mass="44143">MASEADLRGPRRASGPGGTGAVSSALILASLVAQNTLVVVFMALARRRASTPFSTSAVVVTTEIVKFALSLAALLAENPKHPERVGAELLAASGNKEVLLLAVPSLLYLVQNNLTFFALGHLDAAVFQVVYQLKVVFAAFAANIMLGRRIDAVAKVAIGLLFSGVCLVALSTSKPQPSPADRDETPSALHTTVGISATLAAAVLSSVAGTYTEKLFKSTGDSTGLGRVASSLWFKNLTLAGFSSILGIAMTLHKDGDSIRSQGFFHGFTGLVWFVILLQACGGLLIGAVLRYTSNMAKTFATAISMIISSLASVLLFDFRPGAAFVIGAALVACAVALYGSPPPQRARIEACMDESADALRSLQGHLDDQFPSIKTLDLSLLRDWLDDVQQAAQGFLPSKNNGDGTRPMSRTSRSRSKLD</sequence>
<feature type="transmembrane region" description="Helical" evidence="6">
    <location>
        <begin position="153"/>
        <end position="172"/>
    </location>
</feature>
<dbReference type="FunCoup" id="A0A2R5GX83">
    <property type="interactions" value="8"/>
</dbReference>
<keyword evidence="2 6" id="KW-0812">Transmembrane</keyword>
<feature type="transmembrane region" description="Helical" evidence="6">
    <location>
        <begin position="264"/>
        <end position="287"/>
    </location>
</feature>
<protein>
    <submittedName>
        <fullName evidence="7">CMP-sialic acid transporter</fullName>
    </submittedName>
</protein>
<evidence type="ECO:0000256" key="1">
    <source>
        <dbReference type="ARBA" id="ARBA00004141"/>
    </source>
</evidence>
<keyword evidence="4 6" id="KW-0472">Membrane</keyword>
<feature type="transmembrane region" description="Helical" evidence="6">
    <location>
        <begin position="232"/>
        <end position="252"/>
    </location>
</feature>
<organism evidence="7 8">
    <name type="scientific">Hondaea fermentalgiana</name>
    <dbReference type="NCBI Taxonomy" id="2315210"/>
    <lineage>
        <taxon>Eukaryota</taxon>
        <taxon>Sar</taxon>
        <taxon>Stramenopiles</taxon>
        <taxon>Bigyra</taxon>
        <taxon>Labyrinthulomycetes</taxon>
        <taxon>Thraustochytrida</taxon>
        <taxon>Thraustochytriidae</taxon>
        <taxon>Hondaea</taxon>
    </lineage>
</organism>
<feature type="transmembrane region" description="Helical" evidence="6">
    <location>
        <begin position="299"/>
        <end position="317"/>
    </location>
</feature>
<dbReference type="InterPro" id="IPR037185">
    <property type="entry name" value="EmrE-like"/>
</dbReference>
<dbReference type="GO" id="GO:0000139">
    <property type="term" value="C:Golgi membrane"/>
    <property type="evidence" value="ECO:0007669"/>
    <property type="project" value="InterPro"/>
</dbReference>
<evidence type="ECO:0000256" key="4">
    <source>
        <dbReference type="ARBA" id="ARBA00023136"/>
    </source>
</evidence>
<feature type="transmembrane region" description="Helical" evidence="6">
    <location>
        <begin position="192"/>
        <end position="211"/>
    </location>
</feature>
<evidence type="ECO:0000256" key="5">
    <source>
        <dbReference type="SAM" id="MobiDB-lite"/>
    </source>
</evidence>
<feature type="region of interest" description="Disordered" evidence="5">
    <location>
        <begin position="396"/>
        <end position="420"/>
    </location>
</feature>
<dbReference type="PANTHER" id="PTHR10231">
    <property type="entry name" value="NUCLEOTIDE-SUGAR TRANSMEMBRANE TRANSPORTER"/>
    <property type="match status" value="1"/>
</dbReference>
<evidence type="ECO:0000256" key="6">
    <source>
        <dbReference type="SAM" id="Phobius"/>
    </source>
</evidence>
<accession>A0A2R5GX83</accession>
<comment type="caution">
    <text evidence="7">The sequence shown here is derived from an EMBL/GenBank/DDBJ whole genome shotgun (WGS) entry which is preliminary data.</text>
</comment>
<evidence type="ECO:0000313" key="7">
    <source>
        <dbReference type="EMBL" id="GBG33021.1"/>
    </source>
</evidence>